<dbReference type="GO" id="GO:0009251">
    <property type="term" value="P:glucan catabolic process"/>
    <property type="evidence" value="ECO:0007669"/>
    <property type="project" value="TreeGrafter"/>
</dbReference>
<dbReference type="SUPFAM" id="SSF51445">
    <property type="entry name" value="(Trans)glycosidases"/>
    <property type="match status" value="1"/>
</dbReference>
<dbReference type="STRING" id="686832.A0A0C3BGA1"/>
<evidence type="ECO:0000256" key="4">
    <source>
        <dbReference type="RuleBase" id="RU361153"/>
    </source>
</evidence>
<gene>
    <name evidence="6" type="ORF">M413DRAFT_428382</name>
</gene>
<proteinExistence type="inferred from homology"/>
<dbReference type="OrthoDB" id="1887033at2759"/>
<dbReference type="Proteomes" id="UP000053424">
    <property type="component" value="Unassembled WGS sequence"/>
</dbReference>
<name>A0A0C3BGA1_HEBCY</name>
<evidence type="ECO:0000313" key="6">
    <source>
        <dbReference type="EMBL" id="KIM35755.1"/>
    </source>
</evidence>
<dbReference type="Gene3D" id="3.20.20.80">
    <property type="entry name" value="Glycosidases"/>
    <property type="match status" value="1"/>
</dbReference>
<keyword evidence="7" id="KW-1185">Reference proteome</keyword>
<dbReference type="InterPro" id="IPR017853">
    <property type="entry name" value="GH"/>
</dbReference>
<evidence type="ECO:0000256" key="1">
    <source>
        <dbReference type="ARBA" id="ARBA00005641"/>
    </source>
</evidence>
<dbReference type="HOGENOM" id="CLU_004624_8_2_1"/>
<dbReference type="GO" id="GO:0046557">
    <property type="term" value="F:glucan endo-1,6-beta-glucosidase activity"/>
    <property type="evidence" value="ECO:0007669"/>
    <property type="project" value="TreeGrafter"/>
</dbReference>
<dbReference type="GO" id="GO:0009986">
    <property type="term" value="C:cell surface"/>
    <property type="evidence" value="ECO:0007669"/>
    <property type="project" value="TreeGrafter"/>
</dbReference>
<dbReference type="EMBL" id="KN831814">
    <property type="protein sequence ID" value="KIM35755.1"/>
    <property type="molecule type" value="Genomic_DNA"/>
</dbReference>
<dbReference type="PANTHER" id="PTHR31297:SF43">
    <property type="entry name" value="GLUCAN 1,3-BETA-GLUCOSIDASE 3"/>
    <property type="match status" value="1"/>
</dbReference>
<evidence type="ECO:0000256" key="3">
    <source>
        <dbReference type="ARBA" id="ARBA00023295"/>
    </source>
</evidence>
<keyword evidence="3 4" id="KW-0326">Glycosidase</keyword>
<dbReference type="InterPro" id="IPR050386">
    <property type="entry name" value="Glycosyl_hydrolase_5"/>
</dbReference>
<keyword evidence="2 4" id="KW-0378">Hydrolase</keyword>
<dbReference type="InterPro" id="IPR001547">
    <property type="entry name" value="Glyco_hydro_5"/>
</dbReference>
<evidence type="ECO:0000313" key="7">
    <source>
        <dbReference type="Proteomes" id="UP000053424"/>
    </source>
</evidence>
<feature type="domain" description="Glycoside hydrolase family 5" evidence="5">
    <location>
        <begin position="78"/>
        <end position="373"/>
    </location>
</feature>
<sequence>MPNIISKLKHRGGDDVPVCGHGAVPKNNYRYRQQRGVNLGSWFVLERWITDEPFRCAKDPAQSDLDIALGKEAKEILEHHWDTWIQESDWEWIENRGINTVRIPIGYYHICGADPAVLHRTDFQPFYDIFAGAWARITQAIEVAASYNIGVLLDLHAAPGKQNDDSHSGTYGKANLFNDRHNQSHTIHVLRCLLTQVHKFCKSHDPPLVNVVGIELLNEPSPPSDKVLQTWYKSAISDLHAIDPDMPLYMGECWRTEAYADFLSRHHEHSKNWPLTVLDHHLYRCFTYSDIVTSAEEHTKALTDLTASTPQMLASVAEKIGRAGGGIVIGEWSGALNPGSLSGKPNEQKEFINAQLQLFEKYCAGWFFWTYKKQHQGDTGWSFRDAVEAGVFPNFVGIKRRDVEVIDLNSLLEAREEARWDAWVCYVQYWAQIPGKYDHARFTYGFRAGWDDGYAFLLSTPPGSMTANEIGFKGAWARGCTSDHGRSYWEFETGFIQALEAVRRDYESRNWEKHVAEGFGRAY</sequence>
<evidence type="ECO:0000259" key="5">
    <source>
        <dbReference type="Pfam" id="PF00150"/>
    </source>
</evidence>
<organism evidence="6 7">
    <name type="scientific">Hebeloma cylindrosporum</name>
    <dbReference type="NCBI Taxonomy" id="76867"/>
    <lineage>
        <taxon>Eukaryota</taxon>
        <taxon>Fungi</taxon>
        <taxon>Dikarya</taxon>
        <taxon>Basidiomycota</taxon>
        <taxon>Agaricomycotina</taxon>
        <taxon>Agaricomycetes</taxon>
        <taxon>Agaricomycetidae</taxon>
        <taxon>Agaricales</taxon>
        <taxon>Agaricineae</taxon>
        <taxon>Hymenogastraceae</taxon>
        <taxon>Hebeloma</taxon>
    </lineage>
</organism>
<dbReference type="PANTHER" id="PTHR31297">
    <property type="entry name" value="GLUCAN ENDO-1,6-BETA-GLUCOSIDASE B"/>
    <property type="match status" value="1"/>
</dbReference>
<protein>
    <submittedName>
        <fullName evidence="6">Glycoside hydrolase family 5 protein</fullName>
    </submittedName>
</protein>
<evidence type="ECO:0000256" key="2">
    <source>
        <dbReference type="ARBA" id="ARBA00022801"/>
    </source>
</evidence>
<comment type="similarity">
    <text evidence="1 4">Belongs to the glycosyl hydrolase 5 (cellulase A) family.</text>
</comment>
<reference evidence="7" key="2">
    <citation type="submission" date="2015-01" db="EMBL/GenBank/DDBJ databases">
        <title>Evolutionary Origins and Diversification of the Mycorrhizal Mutualists.</title>
        <authorList>
            <consortium name="DOE Joint Genome Institute"/>
            <consortium name="Mycorrhizal Genomics Consortium"/>
            <person name="Kohler A."/>
            <person name="Kuo A."/>
            <person name="Nagy L.G."/>
            <person name="Floudas D."/>
            <person name="Copeland A."/>
            <person name="Barry K.W."/>
            <person name="Cichocki N."/>
            <person name="Veneault-Fourrey C."/>
            <person name="LaButti K."/>
            <person name="Lindquist E.A."/>
            <person name="Lipzen A."/>
            <person name="Lundell T."/>
            <person name="Morin E."/>
            <person name="Murat C."/>
            <person name="Riley R."/>
            <person name="Ohm R."/>
            <person name="Sun H."/>
            <person name="Tunlid A."/>
            <person name="Henrissat B."/>
            <person name="Grigoriev I.V."/>
            <person name="Hibbett D.S."/>
            <person name="Martin F."/>
        </authorList>
    </citation>
    <scope>NUCLEOTIDE SEQUENCE [LARGE SCALE GENOMIC DNA]</scope>
    <source>
        <strain evidence="7">h7</strain>
    </source>
</reference>
<dbReference type="AlphaFoldDB" id="A0A0C3BGA1"/>
<dbReference type="Pfam" id="PF00150">
    <property type="entry name" value="Cellulase"/>
    <property type="match status" value="1"/>
</dbReference>
<dbReference type="GO" id="GO:0005576">
    <property type="term" value="C:extracellular region"/>
    <property type="evidence" value="ECO:0007669"/>
    <property type="project" value="TreeGrafter"/>
</dbReference>
<reference evidence="6 7" key="1">
    <citation type="submission" date="2014-04" db="EMBL/GenBank/DDBJ databases">
        <authorList>
            <consortium name="DOE Joint Genome Institute"/>
            <person name="Kuo A."/>
            <person name="Gay G."/>
            <person name="Dore J."/>
            <person name="Kohler A."/>
            <person name="Nagy L.G."/>
            <person name="Floudas D."/>
            <person name="Copeland A."/>
            <person name="Barry K.W."/>
            <person name="Cichocki N."/>
            <person name="Veneault-Fourrey C."/>
            <person name="LaButti K."/>
            <person name="Lindquist E.A."/>
            <person name="Lipzen A."/>
            <person name="Lundell T."/>
            <person name="Morin E."/>
            <person name="Murat C."/>
            <person name="Sun H."/>
            <person name="Tunlid A."/>
            <person name="Henrissat B."/>
            <person name="Grigoriev I.V."/>
            <person name="Hibbett D.S."/>
            <person name="Martin F."/>
            <person name="Nordberg H.P."/>
            <person name="Cantor M.N."/>
            <person name="Hua S.X."/>
        </authorList>
    </citation>
    <scope>NUCLEOTIDE SEQUENCE [LARGE SCALE GENOMIC DNA]</scope>
    <source>
        <strain evidence="7">h7</strain>
    </source>
</reference>
<accession>A0A0C3BGA1</accession>